<reference evidence="5 6" key="1">
    <citation type="journal article" date="2015" name="Genome Biol.">
        <title>Comparative genomics of Steinernema reveals deeply conserved gene regulatory networks.</title>
        <authorList>
            <person name="Dillman A.R."/>
            <person name="Macchietto M."/>
            <person name="Porter C.F."/>
            <person name="Rogers A."/>
            <person name="Williams B."/>
            <person name="Antoshechkin I."/>
            <person name="Lee M.M."/>
            <person name="Goodwin Z."/>
            <person name="Lu X."/>
            <person name="Lewis E.E."/>
            <person name="Goodrich-Blair H."/>
            <person name="Stock S.P."/>
            <person name="Adams B.J."/>
            <person name="Sternberg P.W."/>
            <person name="Mortazavi A."/>
        </authorList>
    </citation>
    <scope>NUCLEOTIDE SEQUENCE [LARGE SCALE GENOMIC DNA]</scope>
    <source>
        <strain evidence="5 6">ALL</strain>
    </source>
</reference>
<organism evidence="5 6">
    <name type="scientific">Steinernema carpocapsae</name>
    <name type="common">Entomopathogenic nematode</name>
    <dbReference type="NCBI Taxonomy" id="34508"/>
    <lineage>
        <taxon>Eukaryota</taxon>
        <taxon>Metazoa</taxon>
        <taxon>Ecdysozoa</taxon>
        <taxon>Nematoda</taxon>
        <taxon>Chromadorea</taxon>
        <taxon>Rhabditida</taxon>
        <taxon>Tylenchina</taxon>
        <taxon>Panagrolaimomorpha</taxon>
        <taxon>Strongyloidoidea</taxon>
        <taxon>Steinernematidae</taxon>
        <taxon>Steinernema</taxon>
    </lineage>
</organism>
<dbReference type="EMBL" id="AZBU02000003">
    <property type="protein sequence ID" value="TKR89022.1"/>
    <property type="molecule type" value="Genomic_DNA"/>
</dbReference>
<proteinExistence type="predicted"/>
<protein>
    <recommendedName>
        <fullName evidence="1">peptidylprolyl isomerase</fullName>
        <ecNumber evidence="1">5.2.1.8</ecNumber>
    </recommendedName>
</protein>
<keyword evidence="3" id="KW-0413">Isomerase</keyword>
<dbReference type="GO" id="GO:0016018">
    <property type="term" value="F:cyclosporin A binding"/>
    <property type="evidence" value="ECO:0007669"/>
    <property type="project" value="TreeGrafter"/>
</dbReference>
<dbReference type="AlphaFoldDB" id="A0A4U5NZK1"/>
<dbReference type="Gene3D" id="2.40.100.10">
    <property type="entry name" value="Cyclophilin-like"/>
    <property type="match status" value="1"/>
</dbReference>
<evidence type="ECO:0000259" key="4">
    <source>
        <dbReference type="PROSITE" id="PS50072"/>
    </source>
</evidence>
<dbReference type="GO" id="GO:0003755">
    <property type="term" value="F:peptidyl-prolyl cis-trans isomerase activity"/>
    <property type="evidence" value="ECO:0007669"/>
    <property type="project" value="UniProtKB-KW"/>
</dbReference>
<dbReference type="GO" id="GO:0006457">
    <property type="term" value="P:protein folding"/>
    <property type="evidence" value="ECO:0007669"/>
    <property type="project" value="TreeGrafter"/>
</dbReference>
<name>A0A4U5NZK1_STECR</name>
<dbReference type="InterPro" id="IPR002130">
    <property type="entry name" value="Cyclophilin-type_PPIase_dom"/>
</dbReference>
<dbReference type="PIRSF" id="PIRSF001467">
    <property type="entry name" value="Peptidylpro_ismrse"/>
    <property type="match status" value="1"/>
</dbReference>
<dbReference type="PROSITE" id="PS50072">
    <property type="entry name" value="CSA_PPIASE_2"/>
    <property type="match status" value="1"/>
</dbReference>
<dbReference type="PANTHER" id="PTHR11071">
    <property type="entry name" value="PEPTIDYL-PROLYL CIS-TRANS ISOMERASE"/>
    <property type="match status" value="1"/>
</dbReference>
<dbReference type="PANTHER" id="PTHR11071:SF561">
    <property type="entry name" value="PEPTIDYL-PROLYL CIS-TRANS ISOMERASE D-RELATED"/>
    <property type="match status" value="1"/>
</dbReference>
<evidence type="ECO:0000256" key="3">
    <source>
        <dbReference type="ARBA" id="ARBA00023235"/>
    </source>
</evidence>
<dbReference type="Proteomes" id="UP000298663">
    <property type="component" value="Unassembled WGS sequence"/>
</dbReference>
<gene>
    <name evidence="5" type="ORF">L596_013183</name>
</gene>
<evidence type="ECO:0000256" key="1">
    <source>
        <dbReference type="ARBA" id="ARBA00013194"/>
    </source>
</evidence>
<accession>A0A4U5NZK1</accession>
<keyword evidence="2" id="KW-0697">Rotamase</keyword>
<evidence type="ECO:0000313" key="5">
    <source>
        <dbReference type="EMBL" id="TKR89022.1"/>
    </source>
</evidence>
<dbReference type="STRING" id="34508.A0A4U5NZK1"/>
<dbReference type="GO" id="GO:0005737">
    <property type="term" value="C:cytoplasm"/>
    <property type="evidence" value="ECO:0007669"/>
    <property type="project" value="TreeGrafter"/>
</dbReference>
<dbReference type="SUPFAM" id="SSF50891">
    <property type="entry name" value="Cyclophilin-like"/>
    <property type="match status" value="1"/>
</dbReference>
<reference evidence="5 6" key="2">
    <citation type="journal article" date="2019" name="G3 (Bethesda)">
        <title>Hybrid Assembly of the Genome of the Entomopathogenic Nematode Steinernema carpocapsae Identifies the X-Chromosome.</title>
        <authorList>
            <person name="Serra L."/>
            <person name="Macchietto M."/>
            <person name="Macias-Munoz A."/>
            <person name="McGill C.J."/>
            <person name="Rodriguez I.M."/>
            <person name="Rodriguez B."/>
            <person name="Murad R."/>
            <person name="Mortazavi A."/>
        </authorList>
    </citation>
    <scope>NUCLEOTIDE SEQUENCE [LARGE SCALE GENOMIC DNA]</scope>
    <source>
        <strain evidence="5 6">ALL</strain>
    </source>
</reference>
<dbReference type="InterPro" id="IPR029000">
    <property type="entry name" value="Cyclophilin-like_dom_sf"/>
</dbReference>
<dbReference type="InterPro" id="IPR024936">
    <property type="entry name" value="Cyclophilin-type_PPIase"/>
</dbReference>
<feature type="domain" description="PPIase cyclophilin-type" evidence="4">
    <location>
        <begin position="37"/>
        <end position="196"/>
    </location>
</feature>
<dbReference type="OrthoDB" id="193499at2759"/>
<sequence length="197" mass="21475">MGAALGVPEYIIHPRNERNELIPYSDMDPQVFLDLATADGDDLGRVVLKLSAKTHPLLTENFRLLCRGEKTCAMGSSLHYRKTPLHAICWREGVVVGGDVFNKNGSGGHAANDVSFTAREESLPKEVGSLCMFNQSSKSVRFDSQFFIIVDDCGPLQDGVAFGKVTEGLEVLEEIMRFGSNSGIPKKKIVIADCGQV</sequence>
<dbReference type="EC" id="5.2.1.8" evidence="1"/>
<dbReference type="Pfam" id="PF00160">
    <property type="entry name" value="Pro_isomerase"/>
    <property type="match status" value="1"/>
</dbReference>
<evidence type="ECO:0000313" key="6">
    <source>
        <dbReference type="Proteomes" id="UP000298663"/>
    </source>
</evidence>
<comment type="caution">
    <text evidence="5">The sequence shown here is derived from an EMBL/GenBank/DDBJ whole genome shotgun (WGS) entry which is preliminary data.</text>
</comment>
<keyword evidence="6" id="KW-1185">Reference proteome</keyword>
<evidence type="ECO:0000256" key="2">
    <source>
        <dbReference type="ARBA" id="ARBA00023110"/>
    </source>
</evidence>